<protein>
    <submittedName>
        <fullName evidence="3">Diguanylate cyclase/phosphodiesterase (GGDEF &amp; EAL domains) with PAS/PAC sensor(S)</fullName>
    </submittedName>
</protein>
<dbReference type="InterPro" id="IPR000160">
    <property type="entry name" value="GGDEF_dom"/>
</dbReference>
<organism evidence="3">
    <name type="scientific">hydrothermal vent metagenome</name>
    <dbReference type="NCBI Taxonomy" id="652676"/>
    <lineage>
        <taxon>unclassified sequences</taxon>
        <taxon>metagenomes</taxon>
        <taxon>ecological metagenomes</taxon>
    </lineage>
</organism>
<keyword evidence="1" id="KW-0472">Membrane</keyword>
<reference evidence="3" key="1">
    <citation type="submission" date="2018-06" db="EMBL/GenBank/DDBJ databases">
        <authorList>
            <person name="Zhirakovskaya E."/>
        </authorList>
    </citation>
    <scope>NUCLEOTIDE SEQUENCE</scope>
</reference>
<sequence>MTDGKDSRVFDLKQKRNRSFLAVGFLLQLVFIILITVVGINLINTIVEHFTVIVTGHNKQKDYLTIMQNSVRARSIYVWKMTLTNDLFERSKHYENFLKAGTRFLIAREKLELTPNPEQQLLLEQMDVSIKQVVPILYNVMEKLNVRIDYPYQNEMLRALLGQQHIVSTINKMFALHTELIQKVYTQITAELTYALRALLLLMGLALILGGVFAFMIYRRSQKMLFSMIRSEHALAQINEELEHRVKDRTRRLEIANKRLESMANFDVLTGLANRLMLYNQMEVILSYAKRDKHLFAVLFMDLDGFKPINDTYGHDVGDTILITIADRIRDITRESDLAARLGGDEFVIVLSKITNRDDAEIYSKKLKDCINLPIPHLNHSLQVSASVGISVYPNDGDTTELLLKNADNAMYIAKRSAQK</sequence>
<dbReference type="SMART" id="SM00267">
    <property type="entry name" value="GGDEF"/>
    <property type="match status" value="1"/>
</dbReference>
<dbReference type="Pfam" id="PF00990">
    <property type="entry name" value="GGDEF"/>
    <property type="match status" value="1"/>
</dbReference>
<feature type="transmembrane region" description="Helical" evidence="1">
    <location>
        <begin position="20"/>
        <end position="43"/>
    </location>
</feature>
<evidence type="ECO:0000256" key="1">
    <source>
        <dbReference type="SAM" id="Phobius"/>
    </source>
</evidence>
<gene>
    <name evidence="3" type="ORF">MNBD_GAMMA23-818</name>
</gene>
<dbReference type="PROSITE" id="PS50887">
    <property type="entry name" value="GGDEF"/>
    <property type="match status" value="1"/>
</dbReference>
<dbReference type="InterPro" id="IPR029787">
    <property type="entry name" value="Nucleotide_cyclase"/>
</dbReference>
<keyword evidence="1" id="KW-0812">Transmembrane</keyword>
<dbReference type="AlphaFoldDB" id="A0A3B1A479"/>
<dbReference type="CDD" id="cd01949">
    <property type="entry name" value="GGDEF"/>
    <property type="match status" value="1"/>
</dbReference>
<dbReference type="EMBL" id="UOFT01000029">
    <property type="protein sequence ID" value="VAW92999.1"/>
    <property type="molecule type" value="Genomic_DNA"/>
</dbReference>
<name>A0A3B1A479_9ZZZZ</name>
<keyword evidence="1" id="KW-1133">Transmembrane helix</keyword>
<dbReference type="InterPro" id="IPR043128">
    <property type="entry name" value="Rev_trsase/Diguanyl_cyclase"/>
</dbReference>
<dbReference type="InterPro" id="IPR052163">
    <property type="entry name" value="DGC-Regulatory_Protein"/>
</dbReference>
<dbReference type="PANTHER" id="PTHR46663:SF2">
    <property type="entry name" value="GGDEF DOMAIN-CONTAINING PROTEIN"/>
    <property type="match status" value="1"/>
</dbReference>
<dbReference type="PANTHER" id="PTHR46663">
    <property type="entry name" value="DIGUANYLATE CYCLASE DGCT-RELATED"/>
    <property type="match status" value="1"/>
</dbReference>
<feature type="transmembrane region" description="Helical" evidence="1">
    <location>
        <begin position="194"/>
        <end position="218"/>
    </location>
</feature>
<dbReference type="NCBIfam" id="TIGR00254">
    <property type="entry name" value="GGDEF"/>
    <property type="match status" value="1"/>
</dbReference>
<dbReference type="FunFam" id="3.30.70.270:FF:000001">
    <property type="entry name" value="Diguanylate cyclase domain protein"/>
    <property type="match status" value="1"/>
</dbReference>
<evidence type="ECO:0000313" key="3">
    <source>
        <dbReference type="EMBL" id="VAW92999.1"/>
    </source>
</evidence>
<accession>A0A3B1A479</accession>
<feature type="domain" description="GGDEF" evidence="2">
    <location>
        <begin position="294"/>
        <end position="420"/>
    </location>
</feature>
<proteinExistence type="predicted"/>
<dbReference type="SUPFAM" id="SSF55073">
    <property type="entry name" value="Nucleotide cyclase"/>
    <property type="match status" value="1"/>
</dbReference>
<evidence type="ECO:0000259" key="2">
    <source>
        <dbReference type="PROSITE" id="PS50887"/>
    </source>
</evidence>
<dbReference type="Gene3D" id="3.30.70.270">
    <property type="match status" value="1"/>
</dbReference>